<keyword evidence="2 5" id="KW-0812">Transmembrane</keyword>
<keyword evidence="3 5" id="KW-1133">Transmembrane helix</keyword>
<organism evidence="6">
    <name type="scientific">marine metagenome</name>
    <dbReference type="NCBI Taxonomy" id="408172"/>
    <lineage>
        <taxon>unclassified sequences</taxon>
        <taxon>metagenomes</taxon>
        <taxon>ecological metagenomes</taxon>
    </lineage>
</organism>
<evidence type="ECO:0000313" key="6">
    <source>
        <dbReference type="EMBL" id="SVE44954.1"/>
    </source>
</evidence>
<dbReference type="GO" id="GO:0003954">
    <property type="term" value="F:NADH dehydrogenase activity"/>
    <property type="evidence" value="ECO:0007669"/>
    <property type="project" value="TreeGrafter"/>
</dbReference>
<evidence type="ECO:0000256" key="1">
    <source>
        <dbReference type="ARBA" id="ARBA00004141"/>
    </source>
</evidence>
<gene>
    <name evidence="6" type="ORF">METZ01_LOCUS497808</name>
</gene>
<accession>A0A383DKV3</accession>
<evidence type="ECO:0000256" key="3">
    <source>
        <dbReference type="ARBA" id="ARBA00022989"/>
    </source>
</evidence>
<dbReference type="GO" id="GO:0016020">
    <property type="term" value="C:membrane"/>
    <property type="evidence" value="ECO:0007669"/>
    <property type="project" value="UniProtKB-SubCell"/>
</dbReference>
<protein>
    <recommendedName>
        <fullName evidence="7">NADH-quinone oxidoreductase subunit H</fullName>
    </recommendedName>
</protein>
<dbReference type="InterPro" id="IPR018086">
    <property type="entry name" value="NADH_UbQ_OxRdtase_su1_CS"/>
</dbReference>
<dbReference type="AlphaFoldDB" id="A0A383DKV3"/>
<reference evidence="6" key="1">
    <citation type="submission" date="2018-05" db="EMBL/GenBank/DDBJ databases">
        <authorList>
            <person name="Lanie J.A."/>
            <person name="Ng W.-L."/>
            <person name="Kazmierczak K.M."/>
            <person name="Andrzejewski T.M."/>
            <person name="Davidsen T.M."/>
            <person name="Wayne K.J."/>
            <person name="Tettelin H."/>
            <person name="Glass J.I."/>
            <person name="Rusch D."/>
            <person name="Podicherti R."/>
            <person name="Tsui H.-C.T."/>
            <person name="Winkler M.E."/>
        </authorList>
    </citation>
    <scope>NUCLEOTIDE SEQUENCE</scope>
</reference>
<feature type="transmembrane region" description="Helical" evidence="5">
    <location>
        <begin position="140"/>
        <end position="158"/>
    </location>
</feature>
<feature type="non-terminal residue" evidence="6">
    <location>
        <position position="1"/>
    </location>
</feature>
<dbReference type="PROSITE" id="PS00667">
    <property type="entry name" value="COMPLEX1_ND1_1"/>
    <property type="match status" value="1"/>
</dbReference>
<dbReference type="PANTHER" id="PTHR11432:SF3">
    <property type="entry name" value="NADH-UBIQUINONE OXIDOREDUCTASE CHAIN 1"/>
    <property type="match status" value="1"/>
</dbReference>
<proteinExistence type="predicted"/>
<dbReference type="PANTHER" id="PTHR11432">
    <property type="entry name" value="NADH DEHYDROGENASE SUBUNIT 1"/>
    <property type="match status" value="1"/>
</dbReference>
<evidence type="ECO:0000256" key="4">
    <source>
        <dbReference type="ARBA" id="ARBA00023136"/>
    </source>
</evidence>
<dbReference type="Pfam" id="PF00146">
    <property type="entry name" value="NADHdh"/>
    <property type="match status" value="1"/>
</dbReference>
<dbReference type="GO" id="GO:0009060">
    <property type="term" value="P:aerobic respiration"/>
    <property type="evidence" value="ECO:0007669"/>
    <property type="project" value="TreeGrafter"/>
</dbReference>
<feature type="non-terminal residue" evidence="6">
    <location>
        <position position="159"/>
    </location>
</feature>
<evidence type="ECO:0000256" key="5">
    <source>
        <dbReference type="SAM" id="Phobius"/>
    </source>
</evidence>
<dbReference type="InterPro" id="IPR001694">
    <property type="entry name" value="NADH_UbQ_OxRdtase_su1/FPO"/>
</dbReference>
<evidence type="ECO:0008006" key="7">
    <source>
        <dbReference type="Google" id="ProtNLM"/>
    </source>
</evidence>
<feature type="transmembrane region" description="Helical" evidence="5">
    <location>
        <begin position="101"/>
        <end position="119"/>
    </location>
</feature>
<name>A0A383DKV3_9ZZZZ</name>
<dbReference type="EMBL" id="UINC01218081">
    <property type="protein sequence ID" value="SVE44954.1"/>
    <property type="molecule type" value="Genomic_DNA"/>
</dbReference>
<feature type="transmembrane region" description="Helical" evidence="5">
    <location>
        <begin position="58"/>
        <end position="81"/>
    </location>
</feature>
<comment type="subcellular location">
    <subcellularLocation>
        <location evidence="1">Membrane</location>
        <topology evidence="1">Multi-pass membrane protein</topology>
    </subcellularLocation>
</comment>
<sequence length="159" mass="16791">VLLTAFAYLTFAERKIAALMQVRKGPNRVGPWGLLQPAADGIKLIFKEEVMPAGADKVLFFLAPILTMIPAIVIVAVIPLGPDVELFGRTIRLGISDLNVGLLYILAIASVAVYGIVLAGWSSANKYALLGGLRASAQMISYEIALGLSIIGPIMLAGT</sequence>
<evidence type="ECO:0000256" key="2">
    <source>
        <dbReference type="ARBA" id="ARBA00022692"/>
    </source>
</evidence>
<keyword evidence="4 5" id="KW-0472">Membrane</keyword>